<evidence type="ECO:0000313" key="14">
    <source>
        <dbReference type="RefSeq" id="XP_028983475.1"/>
    </source>
</evidence>
<gene>
    <name evidence="14" type="primary">LOC114842124</name>
</gene>
<organism evidence="13 14">
    <name type="scientific">Betta splendens</name>
    <name type="common">Siamese fighting fish</name>
    <dbReference type="NCBI Taxonomy" id="158456"/>
    <lineage>
        <taxon>Eukaryota</taxon>
        <taxon>Metazoa</taxon>
        <taxon>Chordata</taxon>
        <taxon>Craniata</taxon>
        <taxon>Vertebrata</taxon>
        <taxon>Euteleostomi</taxon>
        <taxon>Actinopterygii</taxon>
        <taxon>Neopterygii</taxon>
        <taxon>Teleostei</taxon>
        <taxon>Neoteleostei</taxon>
        <taxon>Acanthomorphata</taxon>
        <taxon>Anabantaria</taxon>
        <taxon>Anabantiformes</taxon>
        <taxon>Anabantoidei</taxon>
        <taxon>Osphronemidae</taxon>
        <taxon>Betta</taxon>
    </lineage>
</organism>
<feature type="region of interest" description="Disordered" evidence="12">
    <location>
        <begin position="313"/>
        <end position="395"/>
    </location>
</feature>
<feature type="region of interest" description="Disordered" evidence="12">
    <location>
        <begin position="264"/>
        <end position="295"/>
    </location>
</feature>
<dbReference type="KEGG" id="bspl:114842124"/>
<keyword evidence="4" id="KW-0963">Cytoplasm</keyword>
<sequence length="411" mass="46539">MYRSPPLHIKELVALYGSRCSAGDEDGTSEDSESGEEARGGGGVRSCVSLEIHGLQREARVSFSNQEYYRRLEELKSTHLRNMAELERLYVSQRRAEGDELGRNREAARKLQRINSQEELDFHETSSGSDQSELCGEDRMGDLELDNPGRTLGQNRTFTRDVLLGPDGERTQRHFGFRPKATSRQAGVGVWSSSKVTVPKPFKMMLREEERKKRRVRTRSEVELENSLLRRELEELRECQNRFRASPAPAHTRLPLYQLISCRPSQRPDWTGSRRGDRGTRTAPPQPFHFLERERKKREARIEAELGNLGRGDERRAFRARPVPGSVHGKRHRTRSETGPRPAPPPVSALEREATEGQSDQNSDPEPDAAQTDPCAAPRGSGRGPSTKPVKKQIELSIEMVQESEWSVSPV</sequence>
<evidence type="ECO:0000256" key="5">
    <source>
        <dbReference type="ARBA" id="ARBA00022794"/>
    </source>
</evidence>
<keyword evidence="9" id="KW-0966">Cell projection</keyword>
<dbReference type="Proteomes" id="UP000515150">
    <property type="component" value="Chromosome 15"/>
</dbReference>
<comment type="function">
    <text evidence="10">Involved in ciliogenesis.</text>
</comment>
<keyword evidence="8" id="KW-0206">Cytoskeleton</keyword>
<comment type="similarity">
    <text evidence="3">Belongs to the FAM161 family.</text>
</comment>
<dbReference type="OrthoDB" id="2150121at2759"/>
<keyword evidence="7" id="KW-0969">Cilium</keyword>
<dbReference type="AlphaFoldDB" id="A0A6P7KPT0"/>
<evidence type="ECO:0000313" key="13">
    <source>
        <dbReference type="Proteomes" id="UP000515150"/>
    </source>
</evidence>
<evidence type="ECO:0000256" key="9">
    <source>
        <dbReference type="ARBA" id="ARBA00023273"/>
    </source>
</evidence>
<evidence type="ECO:0000256" key="12">
    <source>
        <dbReference type="SAM" id="MobiDB-lite"/>
    </source>
</evidence>
<protein>
    <recommendedName>
        <fullName evidence="11">Protein FAM161A</fullName>
    </recommendedName>
</protein>
<dbReference type="PANTHER" id="PTHR21501">
    <property type="entry name" value="PROTEIN FAM-161"/>
    <property type="match status" value="1"/>
</dbReference>
<dbReference type="GO" id="GO:0005929">
    <property type="term" value="C:cilium"/>
    <property type="evidence" value="ECO:0007669"/>
    <property type="project" value="TreeGrafter"/>
</dbReference>
<feature type="region of interest" description="Disordered" evidence="12">
    <location>
        <begin position="97"/>
        <end position="154"/>
    </location>
</feature>
<reference evidence="14" key="1">
    <citation type="submission" date="2025-08" db="UniProtKB">
        <authorList>
            <consortium name="RefSeq"/>
        </authorList>
    </citation>
    <scope>IDENTIFICATION</scope>
</reference>
<name>A0A6P7KPT0_BETSP</name>
<dbReference type="InterPro" id="IPR051655">
    <property type="entry name" value="FAM161"/>
</dbReference>
<evidence type="ECO:0000256" key="10">
    <source>
        <dbReference type="ARBA" id="ARBA00037165"/>
    </source>
</evidence>
<keyword evidence="5" id="KW-0970">Cilium biogenesis/degradation</keyword>
<dbReference type="GO" id="GO:0044782">
    <property type="term" value="P:cilium organization"/>
    <property type="evidence" value="ECO:0007669"/>
    <property type="project" value="TreeGrafter"/>
</dbReference>
<evidence type="ECO:0000256" key="4">
    <source>
        <dbReference type="ARBA" id="ARBA00022490"/>
    </source>
</evidence>
<dbReference type="InterPro" id="IPR019579">
    <property type="entry name" value="FAM161A/B"/>
</dbReference>
<dbReference type="GO" id="GO:0005814">
    <property type="term" value="C:centriole"/>
    <property type="evidence" value="ECO:0007669"/>
    <property type="project" value="UniProtKB-SubCell"/>
</dbReference>
<evidence type="ECO:0000256" key="3">
    <source>
        <dbReference type="ARBA" id="ARBA00006663"/>
    </source>
</evidence>
<evidence type="ECO:0000256" key="11">
    <source>
        <dbReference type="ARBA" id="ARBA00039949"/>
    </source>
</evidence>
<dbReference type="InParanoid" id="A0A6P7KPT0"/>
<dbReference type="RefSeq" id="XP_028983475.1">
    <property type="nucleotide sequence ID" value="XM_029127642.3"/>
</dbReference>
<evidence type="ECO:0000256" key="7">
    <source>
        <dbReference type="ARBA" id="ARBA00023069"/>
    </source>
</evidence>
<evidence type="ECO:0000256" key="1">
    <source>
        <dbReference type="ARBA" id="ARBA00004114"/>
    </source>
</evidence>
<comment type="subcellular location">
    <subcellularLocation>
        <location evidence="2">Cytoplasm</location>
        <location evidence="2">Cytoskeleton</location>
        <location evidence="2">Cilium basal body</location>
    </subcellularLocation>
    <subcellularLocation>
        <location evidence="1">Cytoplasm</location>
        <location evidence="1">Cytoskeleton</location>
        <location evidence="1">Microtubule organizing center</location>
        <location evidence="1">Centrosome</location>
        <location evidence="1">Centriole</location>
    </subcellularLocation>
</comment>
<feature type="compositionally biased region" description="Basic and acidic residues" evidence="12">
    <location>
        <begin position="97"/>
        <end position="109"/>
    </location>
</feature>
<proteinExistence type="inferred from homology"/>
<dbReference type="PANTHER" id="PTHR21501:SF3">
    <property type="entry name" value="PROTEIN FAM161A"/>
    <property type="match status" value="1"/>
</dbReference>
<feature type="compositionally biased region" description="Acidic residues" evidence="12">
    <location>
        <begin position="23"/>
        <end position="35"/>
    </location>
</feature>
<accession>A0A6P7KPT0</accession>
<evidence type="ECO:0000256" key="8">
    <source>
        <dbReference type="ARBA" id="ARBA00023212"/>
    </source>
</evidence>
<keyword evidence="6" id="KW-0175">Coiled coil</keyword>
<dbReference type="GeneID" id="114842124"/>
<feature type="region of interest" description="Disordered" evidence="12">
    <location>
        <begin position="20"/>
        <end position="44"/>
    </location>
</feature>
<evidence type="ECO:0000256" key="6">
    <source>
        <dbReference type="ARBA" id="ARBA00023054"/>
    </source>
</evidence>
<dbReference type="Pfam" id="PF10595">
    <property type="entry name" value="FAM161A_B"/>
    <property type="match status" value="1"/>
</dbReference>
<evidence type="ECO:0000256" key="2">
    <source>
        <dbReference type="ARBA" id="ARBA00004120"/>
    </source>
</evidence>
<keyword evidence="13" id="KW-1185">Reference proteome</keyword>